<feature type="domain" description="PPIase FKBP-type" evidence="8">
    <location>
        <begin position="44"/>
        <end position="133"/>
    </location>
</feature>
<dbReference type="EC" id="5.2.1.8" evidence="2 6"/>
<dbReference type="Pfam" id="PF00254">
    <property type="entry name" value="FKBP_C"/>
    <property type="match status" value="1"/>
</dbReference>
<evidence type="ECO:0000256" key="6">
    <source>
        <dbReference type="PROSITE-ProRule" id="PRU00277"/>
    </source>
</evidence>
<accession>A0ABR4NTY9</accession>
<evidence type="ECO:0000256" key="4">
    <source>
        <dbReference type="ARBA" id="ARBA00023235"/>
    </source>
</evidence>
<dbReference type="InterPro" id="IPR044609">
    <property type="entry name" value="FKBP2/11"/>
</dbReference>
<feature type="chain" id="PRO_5045555437" description="peptidylprolyl isomerase" evidence="7">
    <location>
        <begin position="18"/>
        <end position="134"/>
    </location>
</feature>
<dbReference type="PROSITE" id="PS50059">
    <property type="entry name" value="FKBP_PPIASE"/>
    <property type="match status" value="1"/>
</dbReference>
<dbReference type="PANTHER" id="PTHR45779:SF7">
    <property type="entry name" value="PEPTIDYLPROLYL ISOMERASE"/>
    <property type="match status" value="1"/>
</dbReference>
<sequence length="134" mass="14804">MLAKFWILFTLFLGVLALKGEKELEFDITKKIPIAKCQLKALPGDTVSVHYTGMLASNDKVFDSSIKRGVPIEFQLGAGRVIQGWEKGIEGMCLGEKRTLYIPPHMAYGARGIPGVIPENAVLKFDVELVKVKN</sequence>
<proteinExistence type="inferred from homology"/>
<organism evidence="9 10">
    <name type="scientific">Nakaseomyces bracarensis</name>
    <dbReference type="NCBI Taxonomy" id="273131"/>
    <lineage>
        <taxon>Eukaryota</taxon>
        <taxon>Fungi</taxon>
        <taxon>Dikarya</taxon>
        <taxon>Ascomycota</taxon>
        <taxon>Saccharomycotina</taxon>
        <taxon>Saccharomycetes</taxon>
        <taxon>Saccharomycetales</taxon>
        <taxon>Saccharomycetaceae</taxon>
        <taxon>Nakaseomyces</taxon>
    </lineage>
</organism>
<dbReference type="SUPFAM" id="SSF54534">
    <property type="entry name" value="FKBP-like"/>
    <property type="match status" value="1"/>
</dbReference>
<evidence type="ECO:0000256" key="1">
    <source>
        <dbReference type="ARBA" id="ARBA00000971"/>
    </source>
</evidence>
<dbReference type="EMBL" id="JBEVYD010000005">
    <property type="protein sequence ID" value="KAL3232112.1"/>
    <property type="molecule type" value="Genomic_DNA"/>
</dbReference>
<evidence type="ECO:0000259" key="8">
    <source>
        <dbReference type="PROSITE" id="PS50059"/>
    </source>
</evidence>
<feature type="signal peptide" evidence="7">
    <location>
        <begin position="1"/>
        <end position="17"/>
    </location>
</feature>
<protein>
    <recommendedName>
        <fullName evidence="2 6">peptidylprolyl isomerase</fullName>
        <ecNumber evidence="2 6">5.2.1.8</ecNumber>
    </recommendedName>
</protein>
<dbReference type="InterPro" id="IPR046357">
    <property type="entry name" value="PPIase_dom_sf"/>
</dbReference>
<evidence type="ECO:0000313" key="9">
    <source>
        <dbReference type="EMBL" id="KAL3232112.1"/>
    </source>
</evidence>
<comment type="similarity">
    <text evidence="5">Belongs to the FKBP-type PPIase family. FKBP2 subfamily.</text>
</comment>
<keyword evidence="7" id="KW-0732">Signal</keyword>
<evidence type="ECO:0000256" key="5">
    <source>
        <dbReference type="ARBA" id="ARBA00024206"/>
    </source>
</evidence>
<evidence type="ECO:0000256" key="2">
    <source>
        <dbReference type="ARBA" id="ARBA00013194"/>
    </source>
</evidence>
<dbReference type="GO" id="GO:0016853">
    <property type="term" value="F:isomerase activity"/>
    <property type="evidence" value="ECO:0007669"/>
    <property type="project" value="UniProtKB-KW"/>
</dbReference>
<dbReference type="PANTHER" id="PTHR45779">
    <property type="entry name" value="PEPTIDYLPROLYL ISOMERASE"/>
    <property type="match status" value="1"/>
</dbReference>
<comment type="caution">
    <text evidence="9">The sequence shown here is derived from an EMBL/GenBank/DDBJ whole genome shotgun (WGS) entry which is preliminary data.</text>
</comment>
<comment type="catalytic activity">
    <reaction evidence="1 6">
        <text>[protein]-peptidylproline (omega=180) = [protein]-peptidylproline (omega=0)</text>
        <dbReference type="Rhea" id="RHEA:16237"/>
        <dbReference type="Rhea" id="RHEA-COMP:10747"/>
        <dbReference type="Rhea" id="RHEA-COMP:10748"/>
        <dbReference type="ChEBI" id="CHEBI:83833"/>
        <dbReference type="ChEBI" id="CHEBI:83834"/>
        <dbReference type="EC" id="5.2.1.8"/>
    </reaction>
</comment>
<evidence type="ECO:0000313" key="10">
    <source>
        <dbReference type="Proteomes" id="UP001623330"/>
    </source>
</evidence>
<evidence type="ECO:0000256" key="3">
    <source>
        <dbReference type="ARBA" id="ARBA00023110"/>
    </source>
</evidence>
<keyword evidence="3 6" id="KW-0697">Rotamase</keyword>
<name>A0ABR4NTY9_9SACH</name>
<keyword evidence="10" id="KW-1185">Reference proteome</keyword>
<evidence type="ECO:0000256" key="7">
    <source>
        <dbReference type="SAM" id="SignalP"/>
    </source>
</evidence>
<reference evidence="9 10" key="1">
    <citation type="submission" date="2024-05" db="EMBL/GenBank/DDBJ databases">
        <title>Long read based assembly of the Candida bracarensis genome reveals expanded adhesin content.</title>
        <authorList>
            <person name="Marcet-Houben M."/>
            <person name="Ksiezopolska E."/>
            <person name="Gabaldon T."/>
        </authorList>
    </citation>
    <scope>NUCLEOTIDE SEQUENCE [LARGE SCALE GENOMIC DNA]</scope>
    <source>
        <strain evidence="9 10">CBM6</strain>
    </source>
</reference>
<keyword evidence="4 6" id="KW-0413">Isomerase</keyword>
<dbReference type="InterPro" id="IPR001179">
    <property type="entry name" value="PPIase_FKBP_dom"/>
</dbReference>
<dbReference type="Proteomes" id="UP001623330">
    <property type="component" value="Unassembled WGS sequence"/>
</dbReference>
<dbReference type="Gene3D" id="3.10.50.40">
    <property type="match status" value="1"/>
</dbReference>
<gene>
    <name evidence="9" type="ORF">RNJ44_04028</name>
</gene>